<gene>
    <name evidence="6" type="ORF">CTI12_AA631040</name>
</gene>
<dbReference type="PANTHER" id="PTHR12815">
    <property type="entry name" value="SORTING AND ASSEMBLY MACHINERY SAMM50 PROTEIN FAMILY MEMBER"/>
    <property type="match status" value="1"/>
</dbReference>
<dbReference type="InterPro" id="IPR034746">
    <property type="entry name" value="POTRA"/>
</dbReference>
<reference evidence="6 7" key="1">
    <citation type="journal article" date="2018" name="Mol. Plant">
        <title>The genome of Artemisia annua provides insight into the evolution of Asteraceae family and artemisinin biosynthesis.</title>
        <authorList>
            <person name="Shen Q."/>
            <person name="Zhang L."/>
            <person name="Liao Z."/>
            <person name="Wang S."/>
            <person name="Yan T."/>
            <person name="Shi P."/>
            <person name="Liu M."/>
            <person name="Fu X."/>
            <person name="Pan Q."/>
            <person name="Wang Y."/>
            <person name="Lv Z."/>
            <person name="Lu X."/>
            <person name="Zhang F."/>
            <person name="Jiang W."/>
            <person name="Ma Y."/>
            <person name="Chen M."/>
            <person name="Hao X."/>
            <person name="Li L."/>
            <person name="Tang Y."/>
            <person name="Lv G."/>
            <person name="Zhou Y."/>
            <person name="Sun X."/>
            <person name="Brodelius P.E."/>
            <person name="Rose J.K.C."/>
            <person name="Tang K."/>
        </authorList>
    </citation>
    <scope>NUCLEOTIDE SEQUENCE [LARGE SCALE GENOMIC DNA]</scope>
    <source>
        <strain evidence="7">cv. Huhao1</strain>
        <tissue evidence="6">Leaf</tissue>
    </source>
</reference>
<feature type="domain" description="POTRA" evidence="5">
    <location>
        <begin position="15"/>
        <end position="94"/>
    </location>
</feature>
<dbReference type="AlphaFoldDB" id="A0A2U1K948"/>
<keyword evidence="3" id="KW-0812">Transmembrane</keyword>
<dbReference type="Pfam" id="PF07244">
    <property type="entry name" value="POTRA"/>
    <property type="match status" value="1"/>
</dbReference>
<evidence type="ECO:0000259" key="5">
    <source>
        <dbReference type="PROSITE" id="PS51779"/>
    </source>
</evidence>
<comment type="caution">
    <text evidence="6">The sequence shown here is derived from an EMBL/GenBank/DDBJ whole genome shotgun (WGS) entry which is preliminary data.</text>
</comment>
<evidence type="ECO:0000256" key="3">
    <source>
        <dbReference type="ARBA" id="ARBA00022692"/>
    </source>
</evidence>
<organism evidence="6 7">
    <name type="scientific">Artemisia annua</name>
    <name type="common">Sweet wormwood</name>
    <dbReference type="NCBI Taxonomy" id="35608"/>
    <lineage>
        <taxon>Eukaryota</taxon>
        <taxon>Viridiplantae</taxon>
        <taxon>Streptophyta</taxon>
        <taxon>Embryophyta</taxon>
        <taxon>Tracheophyta</taxon>
        <taxon>Spermatophyta</taxon>
        <taxon>Magnoliopsida</taxon>
        <taxon>eudicotyledons</taxon>
        <taxon>Gunneridae</taxon>
        <taxon>Pentapetalae</taxon>
        <taxon>asterids</taxon>
        <taxon>campanulids</taxon>
        <taxon>Asterales</taxon>
        <taxon>Asteraceae</taxon>
        <taxon>Asteroideae</taxon>
        <taxon>Anthemideae</taxon>
        <taxon>Artemisiinae</taxon>
        <taxon>Artemisia</taxon>
    </lineage>
</organism>
<dbReference type="PROSITE" id="PS51779">
    <property type="entry name" value="POTRA"/>
    <property type="match status" value="1"/>
</dbReference>
<evidence type="ECO:0000313" key="7">
    <source>
        <dbReference type="Proteomes" id="UP000245207"/>
    </source>
</evidence>
<sequence length="125" mass="13895">MEKVFHKISTERVPLRVHDVIIKGNTKTKDSLIESQIETLKSATSVQELLQAASVANARLQKLEIFDSVNITLDSGPNELPGTTNVVVEVVESRNPLTGDIGIFTKPEVVIVNMFCLVFRFWNVS</sequence>
<dbReference type="InterPro" id="IPR039910">
    <property type="entry name" value="D15-like"/>
</dbReference>
<dbReference type="STRING" id="35608.A0A2U1K948"/>
<keyword evidence="4" id="KW-0472">Membrane</keyword>
<keyword evidence="7" id="KW-1185">Reference proteome</keyword>
<dbReference type="FunFam" id="3.10.20.310:FF:000016">
    <property type="entry name" value="Outer membrane OMP85 family protein"/>
    <property type="match status" value="1"/>
</dbReference>
<protein>
    <submittedName>
        <fullName evidence="6">Bacterial surface antigen (D15)</fullName>
    </submittedName>
</protein>
<dbReference type="Gene3D" id="3.10.20.310">
    <property type="entry name" value="membrane protein fhac"/>
    <property type="match status" value="1"/>
</dbReference>
<evidence type="ECO:0000256" key="2">
    <source>
        <dbReference type="ARBA" id="ARBA00022452"/>
    </source>
</evidence>
<evidence type="ECO:0000313" key="6">
    <source>
        <dbReference type="EMBL" id="PWA13728.1"/>
    </source>
</evidence>
<dbReference type="OrthoDB" id="1713341at2759"/>
<name>A0A2U1K948_ARTAN</name>
<evidence type="ECO:0000256" key="1">
    <source>
        <dbReference type="ARBA" id="ARBA00004370"/>
    </source>
</evidence>
<comment type="subcellular location">
    <subcellularLocation>
        <location evidence="1">Membrane</location>
    </subcellularLocation>
</comment>
<proteinExistence type="predicted"/>
<dbReference type="EMBL" id="PKPP01034358">
    <property type="protein sequence ID" value="PWA13728.1"/>
    <property type="molecule type" value="Genomic_DNA"/>
</dbReference>
<dbReference type="PANTHER" id="PTHR12815:SF18">
    <property type="entry name" value="SORTING AND ASSEMBLY MACHINERY COMPONENT 50 HOMOLOG"/>
    <property type="match status" value="1"/>
</dbReference>
<keyword evidence="2" id="KW-1134">Transmembrane beta strand</keyword>
<evidence type="ECO:0000256" key="4">
    <source>
        <dbReference type="ARBA" id="ARBA00023136"/>
    </source>
</evidence>
<dbReference type="GO" id="GO:0019867">
    <property type="term" value="C:outer membrane"/>
    <property type="evidence" value="ECO:0007669"/>
    <property type="project" value="InterPro"/>
</dbReference>
<dbReference type="InterPro" id="IPR010827">
    <property type="entry name" value="BamA/TamA_POTRA"/>
</dbReference>
<accession>A0A2U1K948</accession>
<dbReference type="Proteomes" id="UP000245207">
    <property type="component" value="Unassembled WGS sequence"/>
</dbReference>